<feature type="transmembrane region" description="Helical" evidence="6">
    <location>
        <begin position="44"/>
        <end position="64"/>
    </location>
</feature>
<dbReference type="GeneID" id="92713252"/>
<dbReference type="GO" id="GO:0005886">
    <property type="term" value="C:plasma membrane"/>
    <property type="evidence" value="ECO:0007669"/>
    <property type="project" value="UniProtKB-SubCell"/>
</dbReference>
<feature type="transmembrane region" description="Helical" evidence="6">
    <location>
        <begin position="160"/>
        <end position="181"/>
    </location>
</feature>
<gene>
    <name evidence="7" type="ORF">SAMN05444350_12062</name>
</gene>
<feature type="transmembrane region" description="Helical" evidence="6">
    <location>
        <begin position="467"/>
        <end position="488"/>
    </location>
</feature>
<evidence type="ECO:0000256" key="3">
    <source>
        <dbReference type="ARBA" id="ARBA00022692"/>
    </source>
</evidence>
<keyword evidence="8" id="KW-1185">Reference proteome</keyword>
<feature type="transmembrane region" description="Helical" evidence="6">
    <location>
        <begin position="314"/>
        <end position="334"/>
    </location>
</feature>
<dbReference type="InterPro" id="IPR002528">
    <property type="entry name" value="MATE_fam"/>
</dbReference>
<reference evidence="8" key="1">
    <citation type="submission" date="2016-11" db="EMBL/GenBank/DDBJ databases">
        <authorList>
            <person name="Varghese N."/>
            <person name="Submissions S."/>
        </authorList>
    </citation>
    <scope>NUCLEOTIDE SEQUENCE [LARGE SCALE GENOMIC DNA]</scope>
    <source>
        <strain evidence="8">DSM 26884</strain>
    </source>
</reference>
<keyword evidence="3 6" id="KW-0812">Transmembrane</keyword>
<feature type="transmembrane region" description="Helical" evidence="6">
    <location>
        <begin position="15"/>
        <end position="32"/>
    </location>
</feature>
<feature type="transmembrane region" description="Helical" evidence="6">
    <location>
        <begin position="92"/>
        <end position="115"/>
    </location>
</feature>
<feature type="transmembrane region" description="Helical" evidence="6">
    <location>
        <begin position="187"/>
        <end position="208"/>
    </location>
</feature>
<feature type="transmembrane region" description="Helical" evidence="6">
    <location>
        <begin position="127"/>
        <end position="148"/>
    </location>
</feature>
<evidence type="ECO:0000313" key="8">
    <source>
        <dbReference type="Proteomes" id="UP000184192"/>
    </source>
</evidence>
<dbReference type="InterPro" id="IPR050833">
    <property type="entry name" value="Poly_Biosynth_Transport"/>
</dbReference>
<keyword evidence="4 6" id="KW-1133">Transmembrane helix</keyword>
<keyword evidence="5 6" id="KW-0472">Membrane</keyword>
<protein>
    <submittedName>
        <fullName evidence="7">Na+-driven multidrug efflux pump</fullName>
    </submittedName>
</protein>
<evidence type="ECO:0000256" key="2">
    <source>
        <dbReference type="ARBA" id="ARBA00022475"/>
    </source>
</evidence>
<feature type="transmembrane region" description="Helical" evidence="6">
    <location>
        <begin position="403"/>
        <end position="425"/>
    </location>
</feature>
<keyword evidence="2" id="KW-1003">Cell membrane</keyword>
<proteinExistence type="predicted"/>
<dbReference type="EMBL" id="FQZN01000020">
    <property type="protein sequence ID" value="SHJ27284.1"/>
    <property type="molecule type" value="Genomic_DNA"/>
</dbReference>
<sequence length="508" mass="57389">MSVPSTNKTIAKNTAFLYFRMMFTMIVSLYTSRVILQTLGVDNYGIYQSVGGIVGFLSFINSALSTGSSRFLTYELGTGNFEKLKRTFSTTLTIHIAIALFVVIVAETLGVWFLYNKLVIPAERMDAAVYTFHISILTAVFTLTQVPYNASIIAHEKMSVFAYMSIIEVSAKLGIVYLLSIGSYDKLKLYATLLFIVQVGLICIYRLYCSRYFKETVYRFVFDKAIFKEIAGFSGWSLFASSSTALNSQGILILLNMFFEPAVVAARSISIQVNMAASQFVDNFRTAANPQIVKKLAAGDLMGSKRLLLASTKYSYYMMFIICFPVCLLAHPLLKIWLGVVPNYTVIFLQIIVIQSLFQVFDTSFYTALYAKGRLKENALISPTLGLIRFPIIYFLFKAGYSPVALSWASLLTYAVLGLIVKPILVVKIANYYWRDVWNVFKPCLLVTMVALPVPVFLYHIIGVDSIPHSIFIGFITVIIIILSIYWIGIDMLTKQKVWLYVKRRFRR</sequence>
<evidence type="ECO:0000256" key="6">
    <source>
        <dbReference type="SAM" id="Phobius"/>
    </source>
</evidence>
<comment type="subcellular location">
    <subcellularLocation>
        <location evidence="1">Cell membrane</location>
        <topology evidence="1">Multi-pass membrane protein</topology>
    </subcellularLocation>
</comment>
<dbReference type="PANTHER" id="PTHR30250:SF26">
    <property type="entry name" value="PSMA PROTEIN"/>
    <property type="match status" value="1"/>
</dbReference>
<evidence type="ECO:0000256" key="4">
    <source>
        <dbReference type="ARBA" id="ARBA00022989"/>
    </source>
</evidence>
<dbReference type="AlphaFoldDB" id="A0A1M6HYX7"/>
<dbReference type="Pfam" id="PF01554">
    <property type="entry name" value="MatE"/>
    <property type="match status" value="1"/>
</dbReference>
<dbReference type="RefSeq" id="WP_073314180.1">
    <property type="nucleotide sequence ID" value="NZ_FQZN01000020.1"/>
</dbReference>
<accession>A0A1M6HYX7</accession>
<name>A0A1M6HYX7_9BACE</name>
<dbReference type="PANTHER" id="PTHR30250">
    <property type="entry name" value="PST FAMILY PREDICTED COLANIC ACID TRANSPORTER"/>
    <property type="match status" value="1"/>
</dbReference>
<dbReference type="Proteomes" id="UP000184192">
    <property type="component" value="Unassembled WGS sequence"/>
</dbReference>
<evidence type="ECO:0000256" key="5">
    <source>
        <dbReference type="ARBA" id="ARBA00023136"/>
    </source>
</evidence>
<evidence type="ECO:0000256" key="1">
    <source>
        <dbReference type="ARBA" id="ARBA00004651"/>
    </source>
</evidence>
<evidence type="ECO:0000313" key="7">
    <source>
        <dbReference type="EMBL" id="SHJ27284.1"/>
    </source>
</evidence>
<feature type="transmembrane region" description="Helical" evidence="6">
    <location>
        <begin position="437"/>
        <end position="461"/>
    </location>
</feature>
<organism evidence="7 8">
    <name type="scientific">Bacteroides stercorirosoris</name>
    <dbReference type="NCBI Taxonomy" id="871324"/>
    <lineage>
        <taxon>Bacteria</taxon>
        <taxon>Pseudomonadati</taxon>
        <taxon>Bacteroidota</taxon>
        <taxon>Bacteroidia</taxon>
        <taxon>Bacteroidales</taxon>
        <taxon>Bacteroidaceae</taxon>
        <taxon>Bacteroides</taxon>
    </lineage>
</organism>
<feature type="transmembrane region" description="Helical" evidence="6">
    <location>
        <begin position="346"/>
        <end position="367"/>
    </location>
</feature>